<evidence type="ECO:0000256" key="3">
    <source>
        <dbReference type="ARBA" id="ARBA00022827"/>
    </source>
</evidence>
<dbReference type="SUPFAM" id="SSF51905">
    <property type="entry name" value="FAD/NAD(P)-binding domain"/>
    <property type="match status" value="1"/>
</dbReference>
<dbReference type="PROSITE" id="PS51379">
    <property type="entry name" value="4FE4S_FER_2"/>
    <property type="match status" value="1"/>
</dbReference>
<evidence type="ECO:0000256" key="1">
    <source>
        <dbReference type="ARBA" id="ARBA00001974"/>
    </source>
</evidence>
<keyword evidence="2" id="KW-0285">Flavoprotein</keyword>
<evidence type="ECO:0000256" key="2">
    <source>
        <dbReference type="ARBA" id="ARBA00022630"/>
    </source>
</evidence>
<keyword evidence="5" id="KW-0472">Membrane</keyword>
<dbReference type="PANTHER" id="PTHR47470">
    <property type="entry name" value="CHOLESTEROL OXIDASE"/>
    <property type="match status" value="1"/>
</dbReference>
<evidence type="ECO:0000259" key="6">
    <source>
        <dbReference type="PROSITE" id="PS51379"/>
    </source>
</evidence>
<dbReference type="Pfam" id="PF00732">
    <property type="entry name" value="GMC_oxred_N"/>
    <property type="match status" value="1"/>
</dbReference>
<name>A0AA38FN38_TAXCH</name>
<dbReference type="EMBL" id="JAHRHJ020000007">
    <property type="protein sequence ID" value="KAH9307742.1"/>
    <property type="molecule type" value="Genomic_DNA"/>
</dbReference>
<protein>
    <recommendedName>
        <fullName evidence="6">4Fe-4S ferredoxin-type domain-containing protein</fullName>
    </recommendedName>
</protein>
<feature type="domain" description="4Fe-4S ferredoxin-type" evidence="6">
    <location>
        <begin position="189"/>
        <end position="218"/>
    </location>
</feature>
<dbReference type="AlphaFoldDB" id="A0AA38FN38"/>
<dbReference type="Gene3D" id="3.40.50.1820">
    <property type="entry name" value="alpha/beta hydrolase"/>
    <property type="match status" value="1"/>
</dbReference>
<organism evidence="7 8">
    <name type="scientific">Taxus chinensis</name>
    <name type="common">Chinese yew</name>
    <name type="synonym">Taxus wallichiana var. chinensis</name>
    <dbReference type="NCBI Taxonomy" id="29808"/>
    <lineage>
        <taxon>Eukaryota</taxon>
        <taxon>Viridiplantae</taxon>
        <taxon>Streptophyta</taxon>
        <taxon>Embryophyta</taxon>
        <taxon>Tracheophyta</taxon>
        <taxon>Spermatophyta</taxon>
        <taxon>Pinopsida</taxon>
        <taxon>Pinidae</taxon>
        <taxon>Conifers II</taxon>
        <taxon>Cupressales</taxon>
        <taxon>Taxaceae</taxon>
        <taxon>Taxus</taxon>
    </lineage>
</organism>
<proteinExistence type="predicted"/>
<keyword evidence="5" id="KW-0812">Transmembrane</keyword>
<keyword evidence="4" id="KW-0560">Oxidoreductase</keyword>
<dbReference type="Gene3D" id="3.50.50.60">
    <property type="entry name" value="FAD/NAD(P)-binding domain"/>
    <property type="match status" value="3"/>
</dbReference>
<gene>
    <name evidence="7" type="ORF">KI387_035653</name>
</gene>
<evidence type="ECO:0000313" key="8">
    <source>
        <dbReference type="Proteomes" id="UP000824469"/>
    </source>
</evidence>
<dbReference type="OMA" id="GHLDAWM"/>
<dbReference type="PANTHER" id="PTHR47470:SF1">
    <property type="entry name" value="FAD-DEPENDENT OXIDOREDUCTASE 2 FAD BINDING DOMAIN-CONTAINING PROTEIN"/>
    <property type="match status" value="1"/>
</dbReference>
<dbReference type="GO" id="GO:0016614">
    <property type="term" value="F:oxidoreductase activity, acting on CH-OH group of donors"/>
    <property type="evidence" value="ECO:0007669"/>
    <property type="project" value="InterPro"/>
</dbReference>
<dbReference type="Proteomes" id="UP000824469">
    <property type="component" value="Unassembled WGS sequence"/>
</dbReference>
<comment type="cofactor">
    <cofactor evidence="1">
        <name>FAD</name>
        <dbReference type="ChEBI" id="CHEBI:57692"/>
    </cofactor>
</comment>
<feature type="transmembrane region" description="Helical" evidence="5">
    <location>
        <begin position="1215"/>
        <end position="1239"/>
    </location>
</feature>
<accession>A0AA38FN38</accession>
<dbReference type="GO" id="GO:0050660">
    <property type="term" value="F:flavin adenine dinucleotide binding"/>
    <property type="evidence" value="ECO:0007669"/>
    <property type="project" value="InterPro"/>
</dbReference>
<dbReference type="InterPro" id="IPR017896">
    <property type="entry name" value="4Fe4S_Fe-S-bd"/>
</dbReference>
<keyword evidence="3" id="KW-0274">FAD</keyword>
<evidence type="ECO:0000256" key="5">
    <source>
        <dbReference type="SAM" id="Phobius"/>
    </source>
</evidence>
<dbReference type="InterPro" id="IPR000172">
    <property type="entry name" value="GMC_OxRdtase_N"/>
</dbReference>
<evidence type="ECO:0000256" key="4">
    <source>
        <dbReference type="ARBA" id="ARBA00023002"/>
    </source>
</evidence>
<dbReference type="PROSITE" id="PS51257">
    <property type="entry name" value="PROKAR_LIPOPROTEIN"/>
    <property type="match status" value="1"/>
</dbReference>
<evidence type="ECO:0000313" key="7">
    <source>
        <dbReference type="EMBL" id="KAH9307742.1"/>
    </source>
</evidence>
<dbReference type="SUPFAM" id="SSF53474">
    <property type="entry name" value="alpha/beta-Hydrolases"/>
    <property type="match status" value="1"/>
</dbReference>
<dbReference type="InterPro" id="IPR029058">
    <property type="entry name" value="AB_hydrolase_fold"/>
</dbReference>
<comment type="caution">
    <text evidence="7">The sequence shown here is derived from an EMBL/GenBank/DDBJ whole genome shotgun (WGS) entry which is preliminary data.</text>
</comment>
<sequence length="1240" mass="137562">MKCSILNERSRSGYDYDAIVVGSGYGGSVAACRLSQAGLKVCLLEKGKKWEAEDFPTNTFQAMLATRVETPNLGCYGSKSALFQVGFDDKIFKQEDSLALVCSGLGGGSLINAGVMAPTPMRARRDSRWPKEWEGSWSSCQARATRILQPETIPHQFANAKVMRDIAGEIEERTLDPIQLSVKFNQGESSAGLQQNACMACGNCLSGCPYNAKGSTDKNYLALAIKAGCEVKTECQIRFIVESFDEYLQSCSCISMDKRLKKRWRVHIDEMQYLSSDFVVLSAGVLGTAEILFQSRKRGLGLSETLGLGLSCNGNNVAYVAGSTAPLNGYGLNKEELPNIAKAHRPGPTITTSYTSSLGFTIQSGVLPAAYPYLLFKGLVTYGWPQGYWFLHGIIDKFKHLAKTSDSQAMILNMMGFDSGDGKLSLHNRTDRIQFCPPQDPLLPHKTKAFQKLANRLGGILFMSRFRSTSVHLLGGCNAAQDPSTGVTNPSGQVFYPYSNSSKSQTISSKSESAVHSGLYVCDASLIPCAVGLNPSLTIATVAEYVSSILVVDALKFKTSMESQFFDQIQTPIDGFIKKHGKDTKFIAKTVYGKDMHGLHNSVSNGIIKTPEAYGSMQMQREVKGTTVRETMNGKLGGMPCTLYLILQMNAWVSRDFECTNRGFGDNHPLLRGRVGGYMQMKCLHKENLFIVDGTVNMCWSNPRTPFTQYMHYHLLLSSASGARYIFEGKKTMHPFLFGSFGWTESTTLHVNLRQISQSHQNYRESYHNAGLVELEGDLRVSAIGLLKSLITLRGNNKGKFVSLLIQSLIRTYILQRPRGDLSNFYGSIKKYTYPCHALHEITAVDGFPFSCKQWKCTLKCNGSDCPTKDYPVLLLNGHSTESFCLPTEPRDLVRTLLDEGYEVWLLQGRIHPLHSSNKFTIEDIARHDIPAAMTRIAEIHGPDMKVHVIAHCVGGLAIHMSLLGGYISTGNVASLVCTNSSMFFKVTTSAFIKLMLPLIPISMAILGEKTILQLSENSKGGWRHKLLKSIAKTIPRTERCTLDECKIFSGLFGSPFWHDNISTTLHHWLYREAMPHLPMADFPHLRSICIAGHIVDSKGNNSFLIHPERMPLPTTYISGGRSLLVTPNVSLLANQFMKLHQPDFHHERVVVEGFGHSDLLIGKNSHKHVFPHILSHLKRAEDCSQGCEHVKDPSYAQAFISWERSPPFRVSYHLALYIFLAFFLVHVLALVFGSTFSFH</sequence>
<keyword evidence="8" id="KW-1185">Reference proteome</keyword>
<dbReference type="InterPro" id="IPR017900">
    <property type="entry name" value="4Fe4S_Fe_S_CS"/>
</dbReference>
<dbReference type="PROSITE" id="PS00198">
    <property type="entry name" value="4FE4S_FER_1"/>
    <property type="match status" value="1"/>
</dbReference>
<dbReference type="InterPro" id="IPR052542">
    <property type="entry name" value="Cholesterol_Oxidase"/>
</dbReference>
<reference evidence="7 8" key="1">
    <citation type="journal article" date="2021" name="Nat. Plants">
        <title>The Taxus genome provides insights into paclitaxel biosynthesis.</title>
        <authorList>
            <person name="Xiong X."/>
            <person name="Gou J."/>
            <person name="Liao Q."/>
            <person name="Li Y."/>
            <person name="Zhou Q."/>
            <person name="Bi G."/>
            <person name="Li C."/>
            <person name="Du R."/>
            <person name="Wang X."/>
            <person name="Sun T."/>
            <person name="Guo L."/>
            <person name="Liang H."/>
            <person name="Lu P."/>
            <person name="Wu Y."/>
            <person name="Zhang Z."/>
            <person name="Ro D.K."/>
            <person name="Shang Y."/>
            <person name="Huang S."/>
            <person name="Yan J."/>
        </authorList>
    </citation>
    <scope>NUCLEOTIDE SEQUENCE [LARGE SCALE GENOMIC DNA]</scope>
    <source>
        <strain evidence="7">Ta-2019</strain>
    </source>
</reference>
<keyword evidence="5" id="KW-1133">Transmembrane helix</keyword>
<dbReference type="InterPro" id="IPR036188">
    <property type="entry name" value="FAD/NAD-bd_sf"/>
</dbReference>